<dbReference type="RefSeq" id="WP_190239302.1">
    <property type="nucleotide sequence ID" value="NZ_QFGA01000001.1"/>
</dbReference>
<reference evidence="2 3" key="1">
    <citation type="journal article" date="2018" name="Environ. Microbiol.">
        <title>Novel energy conservation strategies and behaviour of Pelotomaculum schinkii driving syntrophic propionate catabolism.</title>
        <authorList>
            <person name="Hidalgo-Ahumada C.A.P."/>
            <person name="Nobu M.K."/>
            <person name="Narihiro T."/>
            <person name="Tamaki H."/>
            <person name="Liu W.T."/>
            <person name="Kamagata Y."/>
            <person name="Stams A.J.M."/>
            <person name="Imachi H."/>
            <person name="Sousa D.Z."/>
        </authorList>
    </citation>
    <scope>NUCLEOTIDE SEQUENCE [LARGE SCALE GENOMIC DNA]</scope>
    <source>
        <strain evidence="2 3">HH</strain>
    </source>
</reference>
<evidence type="ECO:0000259" key="1">
    <source>
        <dbReference type="PROSITE" id="PS51725"/>
    </source>
</evidence>
<keyword evidence="2" id="KW-0503">Monooxygenase</keyword>
<dbReference type="GO" id="GO:0004497">
    <property type="term" value="F:monooxygenase activity"/>
    <property type="evidence" value="ECO:0007669"/>
    <property type="project" value="UniProtKB-KW"/>
</dbReference>
<evidence type="ECO:0000313" key="2">
    <source>
        <dbReference type="EMBL" id="TEB07404.1"/>
    </source>
</evidence>
<dbReference type="Pfam" id="PF03992">
    <property type="entry name" value="ABM"/>
    <property type="match status" value="1"/>
</dbReference>
<dbReference type="EC" id="1.-.-.-" evidence="2"/>
<comment type="caution">
    <text evidence="2">The sequence shown here is derived from an EMBL/GenBank/DDBJ whole genome shotgun (WGS) entry which is preliminary data.</text>
</comment>
<dbReference type="EMBL" id="QFGA01000001">
    <property type="protein sequence ID" value="TEB07404.1"/>
    <property type="molecule type" value="Genomic_DNA"/>
</dbReference>
<dbReference type="Proteomes" id="UP000298324">
    <property type="component" value="Unassembled WGS sequence"/>
</dbReference>
<dbReference type="Gene3D" id="3.30.70.100">
    <property type="match status" value="1"/>
</dbReference>
<dbReference type="PANTHER" id="PTHR33336:SF15">
    <property type="entry name" value="ABM DOMAIN-CONTAINING PROTEIN"/>
    <property type="match status" value="1"/>
</dbReference>
<dbReference type="AlphaFoldDB" id="A0A4Y7REJ0"/>
<feature type="domain" description="ABM" evidence="1">
    <location>
        <begin position="2"/>
        <end position="91"/>
    </location>
</feature>
<dbReference type="InterPro" id="IPR050744">
    <property type="entry name" value="AI-2_Isomerase_LsrG"/>
</dbReference>
<proteinExistence type="predicted"/>
<organism evidence="2 3">
    <name type="scientific">Pelotomaculum schinkii</name>
    <dbReference type="NCBI Taxonomy" id="78350"/>
    <lineage>
        <taxon>Bacteria</taxon>
        <taxon>Bacillati</taxon>
        <taxon>Bacillota</taxon>
        <taxon>Clostridia</taxon>
        <taxon>Eubacteriales</taxon>
        <taxon>Desulfotomaculaceae</taxon>
        <taxon>Pelotomaculum</taxon>
    </lineage>
</organism>
<keyword evidence="3" id="KW-1185">Reference proteome</keyword>
<dbReference type="SUPFAM" id="SSF54909">
    <property type="entry name" value="Dimeric alpha+beta barrel"/>
    <property type="match status" value="1"/>
</dbReference>
<protein>
    <submittedName>
        <fullName evidence="2">Putative quinol monooxygenase YgiN</fullName>
        <ecNumber evidence="2">1.-.-.-</ecNumber>
    </submittedName>
</protein>
<keyword evidence="2" id="KW-0560">Oxidoreductase</keyword>
<evidence type="ECO:0000313" key="3">
    <source>
        <dbReference type="Proteomes" id="UP000298324"/>
    </source>
</evidence>
<dbReference type="PROSITE" id="PS51725">
    <property type="entry name" value="ABM"/>
    <property type="match status" value="1"/>
</dbReference>
<dbReference type="InterPro" id="IPR011008">
    <property type="entry name" value="Dimeric_a/b-barrel"/>
</dbReference>
<dbReference type="PANTHER" id="PTHR33336">
    <property type="entry name" value="QUINOL MONOOXYGENASE YGIN-RELATED"/>
    <property type="match status" value="1"/>
</dbReference>
<dbReference type="InterPro" id="IPR007138">
    <property type="entry name" value="ABM_dom"/>
</dbReference>
<sequence length="96" mass="10925">MITLIAKLKAQPGKEALLADECVKLAKNVREHEQGCLMYIPHVSTENPAEIVFFEKYIDQEAFHAHGQTPYFKAYKEKCGELAEGNSQIQFIKELI</sequence>
<gene>
    <name evidence="2" type="primary">ygiN</name>
    <name evidence="2" type="ORF">Psch_00955</name>
</gene>
<accession>A0A4Y7REJ0</accession>
<name>A0A4Y7REJ0_9FIRM</name>